<reference evidence="4" key="2">
    <citation type="journal article" date="2023" name="Microbiol Resour">
        <title>Decontamination and Annotation of the Draft Genome Sequence of the Oomycete Lagenidium giganteum ARSEF 373.</title>
        <authorList>
            <person name="Morgan W.R."/>
            <person name="Tartar A."/>
        </authorList>
    </citation>
    <scope>NUCLEOTIDE SEQUENCE</scope>
    <source>
        <strain evidence="4">ARSEF 373</strain>
    </source>
</reference>
<protein>
    <submittedName>
        <fullName evidence="4">Uncharacterized protein</fullName>
    </submittedName>
</protein>
<keyword evidence="2" id="KW-1133">Transmembrane helix</keyword>
<evidence type="ECO:0000256" key="1">
    <source>
        <dbReference type="SAM" id="MobiDB-lite"/>
    </source>
</evidence>
<comment type="caution">
    <text evidence="4">The sequence shown here is derived from an EMBL/GenBank/DDBJ whole genome shotgun (WGS) entry which is preliminary data.</text>
</comment>
<evidence type="ECO:0000256" key="2">
    <source>
        <dbReference type="SAM" id="Phobius"/>
    </source>
</evidence>
<sequence length="283" mass="31930">MLDLVLMLALLPWCLVRAHGIITVPKADYKNWSEATFYNLRIDASVDPVFSGRDWNTTEIDNAKLFNKLFPQTKYKTLKEFIDTFTDCGNSREDIPPVDVSHYNNMTFQNDQEKKGLIDSHHGPCEIWIGRHRLLREDDCCAKYTDYPAVMPVDYSVCKGKCMLKFYWLALHDPAWQLYQQCVPIYNFANGAVSASVDSSASGSLDVGSFPPTTPNSDASGSKPTGNSIAPKTSSSSKGFNKLYLIPIVLVPVLVVAVLVYRRCVRQREENKKRINEVFLSLD</sequence>
<dbReference type="EMBL" id="DAKRPA010000295">
    <property type="protein sequence ID" value="DAZ93737.1"/>
    <property type="molecule type" value="Genomic_DNA"/>
</dbReference>
<feature type="chain" id="PRO_5043685444" evidence="3">
    <location>
        <begin position="19"/>
        <end position="283"/>
    </location>
</feature>
<keyword evidence="5" id="KW-1185">Reference proteome</keyword>
<keyword evidence="3" id="KW-0732">Signal</keyword>
<proteinExistence type="predicted"/>
<accession>A0AAV2YGD4</accession>
<evidence type="ECO:0000313" key="5">
    <source>
        <dbReference type="Proteomes" id="UP001146120"/>
    </source>
</evidence>
<organism evidence="4 5">
    <name type="scientific">Lagenidium giganteum</name>
    <dbReference type="NCBI Taxonomy" id="4803"/>
    <lineage>
        <taxon>Eukaryota</taxon>
        <taxon>Sar</taxon>
        <taxon>Stramenopiles</taxon>
        <taxon>Oomycota</taxon>
        <taxon>Peronosporomycetes</taxon>
        <taxon>Pythiales</taxon>
        <taxon>Pythiaceae</taxon>
    </lineage>
</organism>
<feature type="transmembrane region" description="Helical" evidence="2">
    <location>
        <begin position="243"/>
        <end position="264"/>
    </location>
</feature>
<dbReference type="Proteomes" id="UP001146120">
    <property type="component" value="Unassembled WGS sequence"/>
</dbReference>
<keyword evidence="2" id="KW-0472">Membrane</keyword>
<dbReference type="AlphaFoldDB" id="A0AAV2YGD4"/>
<feature type="compositionally biased region" description="Polar residues" evidence="1">
    <location>
        <begin position="215"/>
        <end position="236"/>
    </location>
</feature>
<name>A0AAV2YGD4_9STRA</name>
<keyword evidence="2" id="KW-0812">Transmembrane</keyword>
<reference evidence="4" key="1">
    <citation type="submission" date="2022-11" db="EMBL/GenBank/DDBJ databases">
        <authorList>
            <person name="Morgan W.R."/>
            <person name="Tartar A."/>
        </authorList>
    </citation>
    <scope>NUCLEOTIDE SEQUENCE</scope>
    <source>
        <strain evidence="4">ARSEF 373</strain>
    </source>
</reference>
<gene>
    <name evidence="4" type="ORF">N0F65_007363</name>
</gene>
<evidence type="ECO:0000256" key="3">
    <source>
        <dbReference type="SAM" id="SignalP"/>
    </source>
</evidence>
<feature type="signal peptide" evidence="3">
    <location>
        <begin position="1"/>
        <end position="18"/>
    </location>
</feature>
<evidence type="ECO:0000313" key="4">
    <source>
        <dbReference type="EMBL" id="DAZ93737.1"/>
    </source>
</evidence>
<feature type="region of interest" description="Disordered" evidence="1">
    <location>
        <begin position="208"/>
        <end position="236"/>
    </location>
</feature>